<gene>
    <name evidence="3" type="ORF">DFR51_1555</name>
    <name evidence="2" type="ORF">SmB9_26250</name>
</gene>
<dbReference type="EMBL" id="AP018711">
    <property type="protein sequence ID" value="BBE34967.1"/>
    <property type="molecule type" value="Genomic_DNA"/>
</dbReference>
<organism evidence="2 4">
    <name type="scientific">Sphingosinicella microcystinivorans</name>
    <dbReference type="NCBI Taxonomy" id="335406"/>
    <lineage>
        <taxon>Bacteria</taxon>
        <taxon>Pseudomonadati</taxon>
        <taxon>Pseudomonadota</taxon>
        <taxon>Alphaproteobacteria</taxon>
        <taxon>Sphingomonadales</taxon>
        <taxon>Sphingosinicellaceae</taxon>
        <taxon>Sphingosinicella</taxon>
    </lineage>
</organism>
<keyword evidence="5" id="KW-1185">Reference proteome</keyword>
<sequence length="118" mass="12689">MADQDVKISDLFERLVDEGGDLLQAEVRIAEAKIARRLQLARRPLGLLSASVALAFVALMGIATALVVLLGPLVGFFLAVVIVTVIAAGASCVLFVEGRKRLEIVLEPPSLLRHRSEM</sequence>
<keyword evidence="1" id="KW-1133">Transmembrane helix</keyword>
<keyword evidence="1" id="KW-0472">Membrane</keyword>
<dbReference type="Proteomes" id="UP000275727">
    <property type="component" value="Chromosome"/>
</dbReference>
<feature type="transmembrane region" description="Helical" evidence="1">
    <location>
        <begin position="76"/>
        <end position="96"/>
    </location>
</feature>
<evidence type="ECO:0000313" key="2">
    <source>
        <dbReference type="EMBL" id="BBE34967.1"/>
    </source>
</evidence>
<evidence type="ECO:0000313" key="4">
    <source>
        <dbReference type="Proteomes" id="UP000275727"/>
    </source>
</evidence>
<evidence type="ECO:0000256" key="1">
    <source>
        <dbReference type="SAM" id="Phobius"/>
    </source>
</evidence>
<reference evidence="2 4" key="1">
    <citation type="submission" date="2018-06" db="EMBL/GenBank/DDBJ databases">
        <title>Complete Genome Sequence of the Microcystin-Degrading Bacterium Sphingosinicella microcystinivorans Strain B-9.</title>
        <authorList>
            <person name="Jin H."/>
            <person name="Nishizawa T."/>
            <person name="Guo Y."/>
            <person name="Nishizawa A."/>
            <person name="Park H."/>
            <person name="Kato H."/>
            <person name="Tsuji K."/>
            <person name="Harada K."/>
        </authorList>
    </citation>
    <scope>NUCLEOTIDE SEQUENCE [LARGE SCALE GENOMIC DNA]</scope>
    <source>
        <strain evidence="2 4">B9</strain>
    </source>
</reference>
<feature type="transmembrane region" description="Helical" evidence="1">
    <location>
        <begin position="45"/>
        <end position="70"/>
    </location>
</feature>
<dbReference type="Proteomes" id="UP000276029">
    <property type="component" value="Unassembled WGS sequence"/>
</dbReference>
<evidence type="ECO:0000313" key="5">
    <source>
        <dbReference type="Proteomes" id="UP000276029"/>
    </source>
</evidence>
<dbReference type="InterPro" id="IPR009937">
    <property type="entry name" value="Phage_holin_3_6"/>
</dbReference>
<evidence type="ECO:0000313" key="3">
    <source>
        <dbReference type="EMBL" id="RKS91981.1"/>
    </source>
</evidence>
<protein>
    <submittedName>
        <fullName evidence="3">Superfamily III holin-X</fullName>
    </submittedName>
</protein>
<name>A0AAD1D7T9_SPHMI</name>
<dbReference type="RefSeq" id="WP_160119213.1">
    <property type="nucleotide sequence ID" value="NZ_AP018711.1"/>
</dbReference>
<proteinExistence type="predicted"/>
<accession>A0AAD1D7T9</accession>
<dbReference type="Pfam" id="PF07332">
    <property type="entry name" value="Phage_holin_3_6"/>
    <property type="match status" value="1"/>
</dbReference>
<dbReference type="AlphaFoldDB" id="A0AAD1D7T9"/>
<keyword evidence="1" id="KW-0812">Transmembrane</keyword>
<reference evidence="3 5" key="2">
    <citation type="submission" date="2018-10" db="EMBL/GenBank/DDBJ databases">
        <title>Genomic Encyclopedia of Type Strains, Phase IV (KMG-IV): sequencing the most valuable type-strain genomes for metagenomic binning, comparative biology and taxonomic classification.</title>
        <authorList>
            <person name="Goeker M."/>
        </authorList>
    </citation>
    <scope>NUCLEOTIDE SEQUENCE [LARGE SCALE GENOMIC DNA]</scope>
    <source>
        <strain evidence="3 5">DSM 19791</strain>
    </source>
</reference>
<dbReference type="KEGG" id="smic:SmB9_26250"/>
<dbReference type="EMBL" id="RBWX01000007">
    <property type="protein sequence ID" value="RKS91981.1"/>
    <property type="molecule type" value="Genomic_DNA"/>
</dbReference>